<evidence type="ECO:0000313" key="3">
    <source>
        <dbReference type="Proteomes" id="UP000494269"/>
    </source>
</evidence>
<dbReference type="EMBL" id="CADIJQ010000017">
    <property type="protein sequence ID" value="CAB3743244.1"/>
    <property type="molecule type" value="Genomic_DNA"/>
</dbReference>
<dbReference type="Proteomes" id="UP000494269">
    <property type="component" value="Unassembled WGS sequence"/>
</dbReference>
<dbReference type="AlphaFoldDB" id="A0A6S7BUE4"/>
<reference evidence="2 3" key="1">
    <citation type="submission" date="2020-04" db="EMBL/GenBank/DDBJ databases">
        <authorList>
            <person name="De Canck E."/>
        </authorList>
    </citation>
    <scope>NUCLEOTIDE SEQUENCE [LARGE SCALE GENOMIC DNA]</scope>
    <source>
        <strain evidence="2 3">LMG 3441</strain>
    </source>
</reference>
<dbReference type="RefSeq" id="WP_175171850.1">
    <property type="nucleotide sequence ID" value="NZ_CADIJQ010000017.1"/>
</dbReference>
<keyword evidence="1" id="KW-0812">Transmembrane</keyword>
<keyword evidence="3" id="KW-1185">Reference proteome</keyword>
<feature type="transmembrane region" description="Helical" evidence="1">
    <location>
        <begin position="27"/>
        <end position="48"/>
    </location>
</feature>
<evidence type="ECO:0000313" key="2">
    <source>
        <dbReference type="EMBL" id="CAB3743244.1"/>
    </source>
</evidence>
<proteinExistence type="predicted"/>
<organism evidence="2 3">
    <name type="scientific">Achromobacter kerstersii</name>
    <dbReference type="NCBI Taxonomy" id="1353890"/>
    <lineage>
        <taxon>Bacteria</taxon>
        <taxon>Pseudomonadati</taxon>
        <taxon>Pseudomonadota</taxon>
        <taxon>Betaproteobacteria</taxon>
        <taxon>Burkholderiales</taxon>
        <taxon>Alcaligenaceae</taxon>
        <taxon>Achromobacter</taxon>
    </lineage>
</organism>
<name>A0A6S7BUE4_9BURK</name>
<sequence length="51" mass="5484">MTGIFGIFTLVFVGTVGYAPVAKTRAAWLLVLSEAIIGFGYFAYSVLLPKL</sequence>
<gene>
    <name evidence="2" type="ORF">LMG3441_05963</name>
</gene>
<protein>
    <submittedName>
        <fullName evidence="2">Uncharacterized protein</fullName>
    </submittedName>
</protein>
<keyword evidence="1" id="KW-0472">Membrane</keyword>
<evidence type="ECO:0000256" key="1">
    <source>
        <dbReference type="SAM" id="Phobius"/>
    </source>
</evidence>
<keyword evidence="1" id="KW-1133">Transmembrane helix</keyword>
<accession>A0A6S7BUE4</accession>